<organism evidence="1 2">
    <name type="scientific">Cuscuta campestris</name>
    <dbReference type="NCBI Taxonomy" id="132261"/>
    <lineage>
        <taxon>Eukaryota</taxon>
        <taxon>Viridiplantae</taxon>
        <taxon>Streptophyta</taxon>
        <taxon>Embryophyta</taxon>
        <taxon>Tracheophyta</taxon>
        <taxon>Spermatophyta</taxon>
        <taxon>Magnoliopsida</taxon>
        <taxon>eudicotyledons</taxon>
        <taxon>Gunneridae</taxon>
        <taxon>Pentapetalae</taxon>
        <taxon>asterids</taxon>
        <taxon>lamiids</taxon>
        <taxon>Solanales</taxon>
        <taxon>Convolvulaceae</taxon>
        <taxon>Cuscuteae</taxon>
        <taxon>Cuscuta</taxon>
        <taxon>Cuscuta subgen. Grammica</taxon>
        <taxon>Cuscuta sect. Cleistogrammica</taxon>
    </lineage>
</organism>
<keyword evidence="2" id="KW-1185">Reference proteome</keyword>
<protein>
    <recommendedName>
        <fullName evidence="3">F-box domain-containing protein</fullName>
    </recommendedName>
</protein>
<dbReference type="SUPFAM" id="SSF52047">
    <property type="entry name" value="RNI-like"/>
    <property type="match status" value="1"/>
</dbReference>
<dbReference type="OrthoDB" id="550575at2759"/>
<dbReference type="SMART" id="SM00367">
    <property type="entry name" value="LRR_CC"/>
    <property type="match status" value="3"/>
</dbReference>
<dbReference type="Proteomes" id="UP000595140">
    <property type="component" value="Unassembled WGS sequence"/>
</dbReference>
<dbReference type="EMBL" id="OOIL02000603">
    <property type="protein sequence ID" value="VFQ67353.1"/>
    <property type="molecule type" value="Genomic_DNA"/>
</dbReference>
<dbReference type="AlphaFoldDB" id="A0A484KNP7"/>
<dbReference type="InterPro" id="IPR032675">
    <property type="entry name" value="LRR_dom_sf"/>
</dbReference>
<dbReference type="PANTHER" id="PTHR38926">
    <property type="entry name" value="F-BOX DOMAIN CONTAINING PROTEIN, EXPRESSED"/>
    <property type="match status" value="1"/>
</dbReference>
<evidence type="ECO:0008006" key="3">
    <source>
        <dbReference type="Google" id="ProtNLM"/>
    </source>
</evidence>
<dbReference type="PANTHER" id="PTHR38926:SF5">
    <property type="entry name" value="F-BOX AND LEUCINE-RICH REPEAT PROTEIN 6"/>
    <property type="match status" value="1"/>
</dbReference>
<accession>A0A484KNP7</accession>
<dbReference type="InterPro" id="IPR006553">
    <property type="entry name" value="Leu-rich_rpt_Cys-con_subtyp"/>
</dbReference>
<proteinExistence type="predicted"/>
<dbReference type="Gene3D" id="3.80.10.10">
    <property type="entry name" value="Ribonuclease Inhibitor"/>
    <property type="match status" value="1"/>
</dbReference>
<dbReference type="InterPro" id="IPR001611">
    <property type="entry name" value="Leu-rich_rpt"/>
</dbReference>
<dbReference type="Pfam" id="PF13516">
    <property type="entry name" value="LRR_6"/>
    <property type="match status" value="3"/>
</dbReference>
<sequence>MLLLNQFRESLTEVGGTGLEHSLPSPTGSAALLAFCRDSGRWGSTRSHLRDVLFRCPNLQVLSIQSCPHVTDQVMTKIASGCPFLREVDISFCHEISHESLAVIGMNCPELRVLRRNLMNWLNPSQHSHAVPKEYLDKCPQDGDSEAAAIAKHMPHLVALELQFSKMTGKGLELICQGCRKLESLDLSGCANLSGRDIFRASCHLKEMKSFRKPDLFIPRAEFNGDRYGHWQLYDERFQTDAFRI</sequence>
<reference evidence="1 2" key="1">
    <citation type="submission" date="2018-04" db="EMBL/GenBank/DDBJ databases">
        <authorList>
            <person name="Vogel A."/>
        </authorList>
    </citation>
    <scope>NUCLEOTIDE SEQUENCE [LARGE SCALE GENOMIC DNA]</scope>
</reference>
<name>A0A484KNP7_9ASTE</name>
<gene>
    <name evidence="1" type="ORF">CCAM_LOCUS9129</name>
</gene>
<evidence type="ECO:0000313" key="1">
    <source>
        <dbReference type="EMBL" id="VFQ67353.1"/>
    </source>
</evidence>
<evidence type="ECO:0000313" key="2">
    <source>
        <dbReference type="Proteomes" id="UP000595140"/>
    </source>
</evidence>